<accession>A0ABR9UZI2</accession>
<dbReference type="InterPro" id="IPR013783">
    <property type="entry name" value="Ig-like_fold"/>
</dbReference>
<name>A0ABR9UZI2_9CHRO</name>
<reference evidence="1 2" key="1">
    <citation type="submission" date="2020-10" db="EMBL/GenBank/DDBJ databases">
        <authorList>
            <person name="Castelo-Branco R."/>
            <person name="Eusebio N."/>
            <person name="Adriana R."/>
            <person name="Vieira A."/>
            <person name="Brugerolle De Fraissinette N."/>
            <person name="Rezende De Castro R."/>
            <person name="Schneider M.P."/>
            <person name="Vasconcelos V."/>
            <person name="Leao P.N."/>
        </authorList>
    </citation>
    <scope>NUCLEOTIDE SEQUENCE [LARGE SCALE GENOMIC DNA]</scope>
    <source>
        <strain evidence="1 2">LEGE 06123</strain>
    </source>
</reference>
<dbReference type="Proteomes" id="UP000651156">
    <property type="component" value="Unassembled WGS sequence"/>
</dbReference>
<comment type="caution">
    <text evidence="1">The sequence shown here is derived from an EMBL/GenBank/DDBJ whole genome shotgun (WGS) entry which is preliminary data.</text>
</comment>
<keyword evidence="2" id="KW-1185">Reference proteome</keyword>
<dbReference type="RefSeq" id="WP_193935056.1">
    <property type="nucleotide sequence ID" value="NZ_CAWPMZ010000031.1"/>
</dbReference>
<gene>
    <name evidence="1" type="ORF">IQ230_25920</name>
</gene>
<evidence type="ECO:0008006" key="3">
    <source>
        <dbReference type="Google" id="ProtNLM"/>
    </source>
</evidence>
<protein>
    <recommendedName>
        <fullName evidence="3">HYR domain-containing protein</fullName>
    </recommendedName>
</protein>
<dbReference type="Gene3D" id="2.60.40.10">
    <property type="entry name" value="Immunoglobulins"/>
    <property type="match status" value="1"/>
</dbReference>
<sequence>MVEIKVNKQVSDNIDPNPTVSLVSITSNEGQNVKGDGNTSTDIEIKPDGRVFLRAERLATGTGRVYTLTYTARDAAGNTTQATAEVRVPRDKDK</sequence>
<organism evidence="1 2">
    <name type="scientific">Gloeocapsopsis crepidinum LEGE 06123</name>
    <dbReference type="NCBI Taxonomy" id="588587"/>
    <lineage>
        <taxon>Bacteria</taxon>
        <taxon>Bacillati</taxon>
        <taxon>Cyanobacteriota</taxon>
        <taxon>Cyanophyceae</taxon>
        <taxon>Oscillatoriophycideae</taxon>
        <taxon>Chroococcales</taxon>
        <taxon>Chroococcaceae</taxon>
        <taxon>Gloeocapsopsis</taxon>
    </lineage>
</organism>
<evidence type="ECO:0000313" key="2">
    <source>
        <dbReference type="Proteomes" id="UP000651156"/>
    </source>
</evidence>
<proteinExistence type="predicted"/>
<dbReference type="EMBL" id="JADEWN010000126">
    <property type="protein sequence ID" value="MBE9193686.1"/>
    <property type="molecule type" value="Genomic_DNA"/>
</dbReference>
<evidence type="ECO:0000313" key="1">
    <source>
        <dbReference type="EMBL" id="MBE9193686.1"/>
    </source>
</evidence>